<evidence type="ECO:0000313" key="2">
    <source>
        <dbReference type="EMBL" id="MPC07648.1"/>
    </source>
</evidence>
<proteinExistence type="predicted"/>
<comment type="caution">
    <text evidence="2">The sequence shown here is derived from an EMBL/GenBank/DDBJ whole genome shotgun (WGS) entry which is preliminary data.</text>
</comment>
<evidence type="ECO:0000256" key="1">
    <source>
        <dbReference type="SAM" id="MobiDB-lite"/>
    </source>
</evidence>
<gene>
    <name evidence="2" type="ORF">E2C01_000212</name>
</gene>
<feature type="compositionally biased region" description="Basic and acidic residues" evidence="1">
    <location>
        <begin position="35"/>
        <end position="46"/>
    </location>
</feature>
<name>A0A5B7CEJ8_PORTR</name>
<keyword evidence="3" id="KW-1185">Reference proteome</keyword>
<protein>
    <submittedName>
        <fullName evidence="2">Uncharacterized protein</fullName>
    </submittedName>
</protein>
<sequence>MHSNPLAVYTPRPPSCSYTSLISLPITQPPLHPGRPHEERETEKGPRGRSQGRGRLVFWWWWWCGVVVLARLPVTHPPVTPTEHLFQGRRGDLHGPSPCWKPKAREAAESCVNMKCLTSAGSEDRIEVATLSSQQWMHSINLVSCNAILLEKDATREASRHRDTPVLCRTPPGDEETCLTSVIFPGTSDFWDFIILAYYLPRGRGTGPDARAAVTKYYNARGKLHMNSD</sequence>
<organism evidence="2 3">
    <name type="scientific">Portunus trituberculatus</name>
    <name type="common">Swimming crab</name>
    <name type="synonym">Neptunus trituberculatus</name>
    <dbReference type="NCBI Taxonomy" id="210409"/>
    <lineage>
        <taxon>Eukaryota</taxon>
        <taxon>Metazoa</taxon>
        <taxon>Ecdysozoa</taxon>
        <taxon>Arthropoda</taxon>
        <taxon>Crustacea</taxon>
        <taxon>Multicrustacea</taxon>
        <taxon>Malacostraca</taxon>
        <taxon>Eumalacostraca</taxon>
        <taxon>Eucarida</taxon>
        <taxon>Decapoda</taxon>
        <taxon>Pleocyemata</taxon>
        <taxon>Brachyura</taxon>
        <taxon>Eubrachyura</taxon>
        <taxon>Portunoidea</taxon>
        <taxon>Portunidae</taxon>
        <taxon>Portuninae</taxon>
        <taxon>Portunus</taxon>
    </lineage>
</organism>
<dbReference type="Proteomes" id="UP000324222">
    <property type="component" value="Unassembled WGS sequence"/>
</dbReference>
<dbReference type="EMBL" id="VSRR010000005">
    <property type="protein sequence ID" value="MPC07648.1"/>
    <property type="molecule type" value="Genomic_DNA"/>
</dbReference>
<dbReference type="AlphaFoldDB" id="A0A5B7CEJ8"/>
<reference evidence="2 3" key="1">
    <citation type="submission" date="2019-05" db="EMBL/GenBank/DDBJ databases">
        <title>Another draft genome of Portunus trituberculatus and its Hox gene families provides insights of decapod evolution.</title>
        <authorList>
            <person name="Jeong J.-H."/>
            <person name="Song I."/>
            <person name="Kim S."/>
            <person name="Choi T."/>
            <person name="Kim D."/>
            <person name="Ryu S."/>
            <person name="Kim W."/>
        </authorList>
    </citation>
    <scope>NUCLEOTIDE SEQUENCE [LARGE SCALE GENOMIC DNA]</scope>
    <source>
        <tissue evidence="2">Muscle</tissue>
    </source>
</reference>
<evidence type="ECO:0000313" key="3">
    <source>
        <dbReference type="Proteomes" id="UP000324222"/>
    </source>
</evidence>
<feature type="region of interest" description="Disordered" evidence="1">
    <location>
        <begin position="26"/>
        <end position="51"/>
    </location>
</feature>
<accession>A0A5B7CEJ8</accession>